<reference evidence="1" key="1">
    <citation type="submission" date="2018-07" db="EMBL/GenBank/DDBJ databases">
        <title>A new Alphabaculovirus highly virulent isolated from Trichoplusia ni (TnSNPV).</title>
        <authorList>
            <person name="Bivian-Hernandez M.D.L.A."/>
            <person name="Del Rincon-Castro M.C."/>
            <person name="Ibarra J.E."/>
        </authorList>
    </citation>
    <scope>NUCLEOTIDE SEQUENCE</scope>
    <source>
        <strain evidence="1">LBIV-4</strain>
    </source>
</reference>
<proteinExistence type="predicted"/>
<protein>
    <submittedName>
        <fullName evidence="1">Uncharacterized protein</fullName>
    </submittedName>
</protein>
<organism evidence="1">
    <name type="scientific">Trichoplusia ni single nucleopolyhedrovirus</name>
    <dbReference type="NCBI Taxonomy" id="332054"/>
    <lineage>
        <taxon>Viruses</taxon>
        <taxon>Viruses incertae sedis</taxon>
        <taxon>Naldaviricetes</taxon>
        <taxon>Lefavirales</taxon>
        <taxon>Baculoviridae</taxon>
        <taxon>Alphabaculovirus</taxon>
        <taxon>Alphabaculovirus trini</taxon>
    </lineage>
</organism>
<name>A0A481V8V0_9ABAC</name>
<dbReference type="EMBL" id="MH577296">
    <property type="protein sequence ID" value="QBI90322.1"/>
    <property type="molecule type" value="Genomic_DNA"/>
</dbReference>
<evidence type="ECO:0000313" key="1">
    <source>
        <dbReference type="EMBL" id="QBI90322.1"/>
    </source>
</evidence>
<accession>A0A481V8V0</accession>
<sequence length="143" mass="16615">MANDSNFDVNTINKSDYTMNSVVENNILKAEGNGNGVADNNIDVNCSELGVNDIKISDQDFQDIINFMNDNAKRNRELSMKTCIENDTYFKRFYIRNKKTTYVNKNVRVLERLTRTQLLDLIDKCIHPQDILRLTNIVKYKLK</sequence>